<keyword evidence="6 10" id="KW-1133">Transmembrane helix</keyword>
<dbReference type="PANTHER" id="PTHR21137">
    <property type="entry name" value="ODORANT RECEPTOR"/>
    <property type="match status" value="1"/>
</dbReference>
<evidence type="ECO:0000256" key="9">
    <source>
        <dbReference type="ARBA" id="ARBA00023224"/>
    </source>
</evidence>
<feature type="transmembrane region" description="Helical" evidence="10">
    <location>
        <begin position="298"/>
        <end position="321"/>
    </location>
</feature>
<feature type="transmembrane region" description="Helical" evidence="10">
    <location>
        <begin position="144"/>
        <end position="166"/>
    </location>
</feature>
<proteinExistence type="inferred from homology"/>
<reference evidence="11 12" key="1">
    <citation type="submission" date="2023-09" db="EMBL/GenBank/DDBJ databases">
        <title>Nesidiocoris tenuis whole genome shotgun sequence.</title>
        <authorList>
            <person name="Shibata T."/>
            <person name="Shimoda M."/>
            <person name="Kobayashi T."/>
            <person name="Uehara T."/>
        </authorList>
    </citation>
    <scope>NUCLEOTIDE SEQUENCE [LARGE SCALE GENOMIC DNA]</scope>
    <source>
        <strain evidence="11 12">Japan</strain>
    </source>
</reference>
<keyword evidence="3 10" id="KW-0716">Sensory transduction</keyword>
<evidence type="ECO:0000256" key="5">
    <source>
        <dbReference type="ARBA" id="ARBA00022725"/>
    </source>
</evidence>
<feature type="transmembrane region" description="Helical" evidence="10">
    <location>
        <begin position="49"/>
        <end position="72"/>
    </location>
</feature>
<organism evidence="11 12">
    <name type="scientific">Nesidiocoris tenuis</name>
    <dbReference type="NCBI Taxonomy" id="355587"/>
    <lineage>
        <taxon>Eukaryota</taxon>
        <taxon>Metazoa</taxon>
        <taxon>Ecdysozoa</taxon>
        <taxon>Arthropoda</taxon>
        <taxon>Hexapoda</taxon>
        <taxon>Insecta</taxon>
        <taxon>Pterygota</taxon>
        <taxon>Neoptera</taxon>
        <taxon>Paraneoptera</taxon>
        <taxon>Hemiptera</taxon>
        <taxon>Heteroptera</taxon>
        <taxon>Panheteroptera</taxon>
        <taxon>Cimicomorpha</taxon>
        <taxon>Miridae</taxon>
        <taxon>Dicyphina</taxon>
        <taxon>Nesidiocoris</taxon>
    </lineage>
</organism>
<evidence type="ECO:0000256" key="8">
    <source>
        <dbReference type="ARBA" id="ARBA00023170"/>
    </source>
</evidence>
<feature type="transmembrane region" description="Helical" evidence="10">
    <location>
        <begin position="197"/>
        <end position="220"/>
    </location>
</feature>
<protein>
    <recommendedName>
        <fullName evidence="10">Odorant receptor</fullName>
    </recommendedName>
</protein>
<keyword evidence="5 10" id="KW-0552">Olfaction</keyword>
<dbReference type="Pfam" id="PF02949">
    <property type="entry name" value="7tm_6"/>
    <property type="match status" value="1"/>
</dbReference>
<evidence type="ECO:0000313" key="11">
    <source>
        <dbReference type="EMBL" id="BES91342.1"/>
    </source>
</evidence>
<evidence type="ECO:0000256" key="2">
    <source>
        <dbReference type="ARBA" id="ARBA00022475"/>
    </source>
</evidence>
<comment type="caution">
    <text evidence="10">Lacks conserved residue(s) required for the propagation of feature annotation.</text>
</comment>
<comment type="similarity">
    <text evidence="10">Belongs to the insect chemoreceptor superfamily. Heteromeric odorant receptor channel (TC 1.A.69) family.</text>
</comment>
<sequence length="428" mass="49474">MRFVRETIERWMSNEDEELWKTFSDLYGPLYWLSTLFPSWVPAKRVRTVGLLVAYWVTFAIHLYLLTQSILLISDDMELASLNFHYWIIFIFAIVCLFMMNKNRGMLADIHRMMATDLGRYRSRQIYTEERPLKLIAEKRRQTIMFLFLPGLVLCLAGGVLLLPYIQKINTEVKYNNGVNLNLPIAAWYPFSTERGIQHYVAIMGQLLTGFFMSTVIATLELTLFRIIQQLIFEFKVLRYSVVTVFKSAKMLYDQTYSGQEKFETSNEKFQLCIGECMKECIVHHSEISKMLSGFEQLVKWPAAMAYFCGTGVIGLSLINIQSAKESENFENVVLFSTLAMAEVLNMFILSMFGEAITTESKILRDDLYILQWHKLDVRNRKIFLNFQVGITNPVIVKAGGLVDMSMDTFSSIINTSYSFFNLLNAQG</sequence>
<dbReference type="InterPro" id="IPR004117">
    <property type="entry name" value="7tm6_olfct_rcpt"/>
</dbReference>
<evidence type="ECO:0000256" key="10">
    <source>
        <dbReference type="RuleBase" id="RU351113"/>
    </source>
</evidence>
<keyword evidence="8 10" id="KW-0675">Receptor</keyword>
<accession>A0ABN7ALW9</accession>
<dbReference type="PANTHER" id="PTHR21137:SF35">
    <property type="entry name" value="ODORANT RECEPTOR 19A-RELATED"/>
    <property type="match status" value="1"/>
</dbReference>
<keyword evidence="9 10" id="KW-0807">Transducer</keyword>
<evidence type="ECO:0000256" key="4">
    <source>
        <dbReference type="ARBA" id="ARBA00022692"/>
    </source>
</evidence>
<evidence type="ECO:0000256" key="6">
    <source>
        <dbReference type="ARBA" id="ARBA00022989"/>
    </source>
</evidence>
<dbReference type="Proteomes" id="UP001307889">
    <property type="component" value="Chromosome 2"/>
</dbReference>
<keyword evidence="2" id="KW-1003">Cell membrane</keyword>
<keyword evidence="4 10" id="KW-0812">Transmembrane</keyword>
<evidence type="ECO:0000256" key="3">
    <source>
        <dbReference type="ARBA" id="ARBA00022606"/>
    </source>
</evidence>
<feature type="transmembrane region" description="Helical" evidence="10">
    <location>
        <begin position="333"/>
        <end position="353"/>
    </location>
</feature>
<gene>
    <name evidence="11" type="ORF">NTJ_04150</name>
</gene>
<comment type="subcellular location">
    <subcellularLocation>
        <location evidence="1 10">Cell membrane</location>
        <topology evidence="1 10">Multi-pass membrane protein</topology>
    </subcellularLocation>
</comment>
<dbReference type="EMBL" id="AP028910">
    <property type="protein sequence ID" value="BES91342.1"/>
    <property type="molecule type" value="Genomic_DNA"/>
</dbReference>
<feature type="transmembrane region" description="Helical" evidence="10">
    <location>
        <begin position="84"/>
        <end position="100"/>
    </location>
</feature>
<evidence type="ECO:0000313" key="12">
    <source>
        <dbReference type="Proteomes" id="UP001307889"/>
    </source>
</evidence>
<evidence type="ECO:0000256" key="1">
    <source>
        <dbReference type="ARBA" id="ARBA00004651"/>
    </source>
</evidence>
<name>A0ABN7ALW9_9HEMI</name>
<keyword evidence="7 10" id="KW-0472">Membrane</keyword>
<evidence type="ECO:0000256" key="7">
    <source>
        <dbReference type="ARBA" id="ARBA00023136"/>
    </source>
</evidence>
<keyword evidence="12" id="KW-1185">Reference proteome</keyword>